<sequence>MAAALSGAAAAATLSTFFNNHRRPSAPAASLGAFTGRRSAAAALFGVKAAEVVGGGRVTAMATYKVKLIMPDGETEYECPDDVYILDQAMEYGIDLPYSCRAGSCSSCAGKVLDGKVDQSDVSFLEDEQIEDGWVLTCYASPLSDVTIKTHMEEELNG</sequence>
<name>A0A2I0AI09_9ASPA</name>
<dbReference type="Proteomes" id="UP000236161">
    <property type="component" value="Unassembled WGS sequence"/>
</dbReference>
<dbReference type="SUPFAM" id="SSF54292">
    <property type="entry name" value="2Fe-2S ferredoxin-like"/>
    <property type="match status" value="1"/>
</dbReference>
<evidence type="ECO:0000256" key="1">
    <source>
        <dbReference type="ARBA" id="ARBA00004229"/>
    </source>
</evidence>
<dbReference type="PROSITE" id="PS51085">
    <property type="entry name" value="2FE2S_FER_2"/>
    <property type="match status" value="1"/>
</dbReference>
<dbReference type="GO" id="GO:0009570">
    <property type="term" value="C:chloroplast stroma"/>
    <property type="evidence" value="ECO:0007669"/>
    <property type="project" value="TreeGrafter"/>
</dbReference>
<evidence type="ECO:0000259" key="10">
    <source>
        <dbReference type="PROSITE" id="PS51085"/>
    </source>
</evidence>
<dbReference type="InterPro" id="IPR036010">
    <property type="entry name" value="2Fe-2S_ferredoxin-like_sf"/>
</dbReference>
<keyword evidence="12" id="KW-1185">Reference proteome</keyword>
<keyword evidence="3 9" id="KW-0813">Transport</keyword>
<comment type="function">
    <text evidence="9">Ferredoxins are iron-sulfur proteins that transfer electrons in a wide variety of metabolic reactions.</text>
</comment>
<keyword evidence="8 9" id="KW-0411">Iron-sulfur</keyword>
<evidence type="ECO:0000256" key="9">
    <source>
        <dbReference type="RuleBase" id="RU364001"/>
    </source>
</evidence>
<evidence type="ECO:0000256" key="5">
    <source>
        <dbReference type="ARBA" id="ARBA00022723"/>
    </source>
</evidence>
<evidence type="ECO:0000256" key="4">
    <source>
        <dbReference type="ARBA" id="ARBA00022714"/>
    </source>
</evidence>
<evidence type="ECO:0000313" key="11">
    <source>
        <dbReference type="EMBL" id="PKA55193.1"/>
    </source>
</evidence>
<dbReference type="EMBL" id="KZ451980">
    <property type="protein sequence ID" value="PKA55193.1"/>
    <property type="molecule type" value="Genomic_DNA"/>
</dbReference>
<keyword evidence="4 9" id="KW-0001">2Fe-2S</keyword>
<dbReference type="PANTHER" id="PTHR43112">
    <property type="entry name" value="FERREDOXIN"/>
    <property type="match status" value="1"/>
</dbReference>
<evidence type="ECO:0000313" key="12">
    <source>
        <dbReference type="Proteomes" id="UP000236161"/>
    </source>
</evidence>
<comment type="similarity">
    <text evidence="2 9">Belongs to the 2Fe2S plant-type ferredoxin family.</text>
</comment>
<keyword evidence="9" id="KW-0150">Chloroplast</keyword>
<keyword evidence="9" id="KW-0934">Plastid</keyword>
<evidence type="ECO:0000256" key="2">
    <source>
        <dbReference type="ARBA" id="ARBA00007874"/>
    </source>
</evidence>
<dbReference type="Pfam" id="PF00111">
    <property type="entry name" value="Fer2"/>
    <property type="match status" value="1"/>
</dbReference>
<keyword evidence="7 9" id="KW-0408">Iron</keyword>
<evidence type="ECO:0000256" key="6">
    <source>
        <dbReference type="ARBA" id="ARBA00022982"/>
    </source>
</evidence>
<dbReference type="FunFam" id="3.10.20.30:FF:000014">
    <property type="entry name" value="Ferredoxin"/>
    <property type="match status" value="1"/>
</dbReference>
<dbReference type="CDD" id="cd00207">
    <property type="entry name" value="fer2"/>
    <property type="match status" value="1"/>
</dbReference>
<feature type="domain" description="2Fe-2S ferredoxin-type" evidence="10">
    <location>
        <begin position="64"/>
        <end position="154"/>
    </location>
</feature>
<protein>
    <recommendedName>
        <fullName evidence="9">Ferredoxin</fullName>
    </recommendedName>
</protein>
<keyword evidence="5 9" id="KW-0479">Metal-binding</keyword>
<proteinExistence type="inferred from homology"/>
<comment type="subcellular location">
    <subcellularLocation>
        <location evidence="1 9">Plastid</location>
        <location evidence="1 9">Chloroplast</location>
    </subcellularLocation>
</comment>
<dbReference type="Gene3D" id="3.10.20.30">
    <property type="match status" value="1"/>
</dbReference>
<dbReference type="OrthoDB" id="1885901at2759"/>
<reference evidence="11 12" key="1">
    <citation type="journal article" date="2017" name="Nature">
        <title>The Apostasia genome and the evolution of orchids.</title>
        <authorList>
            <person name="Zhang G.Q."/>
            <person name="Liu K.W."/>
            <person name="Li Z."/>
            <person name="Lohaus R."/>
            <person name="Hsiao Y.Y."/>
            <person name="Niu S.C."/>
            <person name="Wang J.Y."/>
            <person name="Lin Y.C."/>
            <person name="Xu Q."/>
            <person name="Chen L.J."/>
            <person name="Yoshida K."/>
            <person name="Fujiwara S."/>
            <person name="Wang Z.W."/>
            <person name="Zhang Y.Q."/>
            <person name="Mitsuda N."/>
            <person name="Wang M."/>
            <person name="Liu G.H."/>
            <person name="Pecoraro L."/>
            <person name="Huang H.X."/>
            <person name="Xiao X.J."/>
            <person name="Lin M."/>
            <person name="Wu X.Y."/>
            <person name="Wu W.L."/>
            <person name="Chen Y.Y."/>
            <person name="Chang S.B."/>
            <person name="Sakamoto S."/>
            <person name="Ohme-Takagi M."/>
            <person name="Yagi M."/>
            <person name="Zeng S.J."/>
            <person name="Shen C.Y."/>
            <person name="Yeh C.M."/>
            <person name="Luo Y.B."/>
            <person name="Tsai W.C."/>
            <person name="Van de Peer Y."/>
            <person name="Liu Z.J."/>
        </authorList>
    </citation>
    <scope>NUCLEOTIDE SEQUENCE [LARGE SCALE GENOMIC DNA]</scope>
    <source>
        <strain evidence="12">cv. Shenzhen</strain>
        <tissue evidence="11">Stem</tissue>
    </source>
</reference>
<comment type="cofactor">
    <cofactor evidence="9">
        <name>[2Fe-2S] cluster</name>
        <dbReference type="ChEBI" id="CHEBI:190135"/>
    </cofactor>
    <text evidence="9">Binds 1 [2Fe-2S] cluster.</text>
</comment>
<evidence type="ECO:0000256" key="3">
    <source>
        <dbReference type="ARBA" id="ARBA00022448"/>
    </source>
</evidence>
<dbReference type="InterPro" id="IPR010241">
    <property type="entry name" value="Fd_pln"/>
</dbReference>
<dbReference type="PROSITE" id="PS00197">
    <property type="entry name" value="2FE2S_FER_1"/>
    <property type="match status" value="1"/>
</dbReference>
<dbReference type="InterPro" id="IPR006058">
    <property type="entry name" value="2Fe2S_fd_BS"/>
</dbReference>
<accession>A0A2I0AI09</accession>
<dbReference type="STRING" id="1088818.A0A2I0AI09"/>
<dbReference type="GO" id="GO:0022900">
    <property type="term" value="P:electron transport chain"/>
    <property type="evidence" value="ECO:0007669"/>
    <property type="project" value="InterPro"/>
</dbReference>
<dbReference type="NCBIfam" id="TIGR02008">
    <property type="entry name" value="fdx_plant"/>
    <property type="match status" value="1"/>
</dbReference>
<dbReference type="GO" id="GO:0009055">
    <property type="term" value="F:electron transfer activity"/>
    <property type="evidence" value="ECO:0007669"/>
    <property type="project" value="InterPro"/>
</dbReference>
<dbReference type="AlphaFoldDB" id="A0A2I0AI09"/>
<evidence type="ECO:0000256" key="8">
    <source>
        <dbReference type="ARBA" id="ARBA00023014"/>
    </source>
</evidence>
<evidence type="ECO:0000256" key="7">
    <source>
        <dbReference type="ARBA" id="ARBA00023004"/>
    </source>
</evidence>
<keyword evidence="6 9" id="KW-0249">Electron transport</keyword>
<gene>
    <name evidence="11" type="ORF">AXF42_Ash003830</name>
</gene>
<dbReference type="InterPro" id="IPR001041">
    <property type="entry name" value="2Fe-2S_ferredoxin-type"/>
</dbReference>
<dbReference type="InterPro" id="IPR012675">
    <property type="entry name" value="Beta-grasp_dom_sf"/>
</dbReference>
<dbReference type="GO" id="GO:0046872">
    <property type="term" value="F:metal ion binding"/>
    <property type="evidence" value="ECO:0007669"/>
    <property type="project" value="UniProtKB-KW"/>
</dbReference>
<dbReference type="GO" id="GO:0051537">
    <property type="term" value="F:2 iron, 2 sulfur cluster binding"/>
    <property type="evidence" value="ECO:0007669"/>
    <property type="project" value="UniProtKB-KW"/>
</dbReference>
<dbReference type="PANTHER" id="PTHR43112:SF3">
    <property type="entry name" value="FERREDOXIN-2, CHLOROPLASTIC"/>
    <property type="match status" value="1"/>
</dbReference>
<organism evidence="11 12">
    <name type="scientific">Apostasia shenzhenica</name>
    <dbReference type="NCBI Taxonomy" id="1088818"/>
    <lineage>
        <taxon>Eukaryota</taxon>
        <taxon>Viridiplantae</taxon>
        <taxon>Streptophyta</taxon>
        <taxon>Embryophyta</taxon>
        <taxon>Tracheophyta</taxon>
        <taxon>Spermatophyta</taxon>
        <taxon>Magnoliopsida</taxon>
        <taxon>Liliopsida</taxon>
        <taxon>Asparagales</taxon>
        <taxon>Orchidaceae</taxon>
        <taxon>Apostasioideae</taxon>
        <taxon>Apostasia</taxon>
    </lineage>
</organism>